<accession>A0ABW2A1Z3</accession>
<sequence length="73" mass="8289">MAEVVLLALGHPDRSDDGFGECLLRRFEADYRLPPPLLCLYGGNRPMAHYDRIAGCRWLVLLDAVRSDIRQGF</sequence>
<evidence type="ECO:0000313" key="1">
    <source>
        <dbReference type="EMBL" id="MFC6671453.1"/>
    </source>
</evidence>
<evidence type="ECO:0008006" key="3">
    <source>
        <dbReference type="Google" id="ProtNLM"/>
    </source>
</evidence>
<name>A0ABW2A1Z3_9GAMM</name>
<dbReference type="Gene3D" id="3.40.50.1450">
    <property type="entry name" value="HybD-like"/>
    <property type="match status" value="1"/>
</dbReference>
<keyword evidence="2" id="KW-1185">Reference proteome</keyword>
<proteinExistence type="predicted"/>
<dbReference type="EMBL" id="JBHSWE010000001">
    <property type="protein sequence ID" value="MFC6671453.1"/>
    <property type="molecule type" value="Genomic_DNA"/>
</dbReference>
<reference evidence="2" key="1">
    <citation type="journal article" date="2019" name="Int. J. Syst. Evol. Microbiol.">
        <title>The Global Catalogue of Microorganisms (GCM) 10K type strain sequencing project: providing services to taxonomists for standard genome sequencing and annotation.</title>
        <authorList>
            <consortium name="The Broad Institute Genomics Platform"/>
            <consortium name="The Broad Institute Genome Sequencing Center for Infectious Disease"/>
            <person name="Wu L."/>
            <person name="Ma J."/>
        </authorList>
    </citation>
    <scope>NUCLEOTIDE SEQUENCE [LARGE SCALE GENOMIC DNA]</scope>
    <source>
        <strain evidence="2">NBRC 111756</strain>
    </source>
</reference>
<protein>
    <recommendedName>
        <fullName evidence="3">Hydrogenase maturation protease</fullName>
    </recommendedName>
</protein>
<evidence type="ECO:0000313" key="2">
    <source>
        <dbReference type="Proteomes" id="UP001596422"/>
    </source>
</evidence>
<dbReference type="Proteomes" id="UP001596422">
    <property type="component" value="Unassembled WGS sequence"/>
</dbReference>
<gene>
    <name evidence="1" type="ORF">ACFQDL_16290</name>
</gene>
<organism evidence="1 2">
    <name type="scientific">Marinobacterium aestuariivivens</name>
    <dbReference type="NCBI Taxonomy" id="1698799"/>
    <lineage>
        <taxon>Bacteria</taxon>
        <taxon>Pseudomonadati</taxon>
        <taxon>Pseudomonadota</taxon>
        <taxon>Gammaproteobacteria</taxon>
        <taxon>Oceanospirillales</taxon>
        <taxon>Oceanospirillaceae</taxon>
        <taxon>Marinobacterium</taxon>
    </lineage>
</organism>
<comment type="caution">
    <text evidence="1">The sequence shown here is derived from an EMBL/GenBank/DDBJ whole genome shotgun (WGS) entry which is preliminary data.</text>
</comment>
<dbReference type="RefSeq" id="WP_379909961.1">
    <property type="nucleotide sequence ID" value="NZ_JBHSWE010000001.1"/>
</dbReference>
<dbReference type="SUPFAM" id="SSF53163">
    <property type="entry name" value="HybD-like"/>
    <property type="match status" value="1"/>
</dbReference>
<dbReference type="InterPro" id="IPR023430">
    <property type="entry name" value="Pept_HybD-like_dom_sf"/>
</dbReference>